<evidence type="ECO:0000313" key="1">
    <source>
        <dbReference type="EMBL" id="MFC3965800.1"/>
    </source>
</evidence>
<evidence type="ECO:0000313" key="2">
    <source>
        <dbReference type="Proteomes" id="UP001595696"/>
    </source>
</evidence>
<proteinExistence type="predicted"/>
<dbReference type="RefSeq" id="WP_378615985.1">
    <property type="nucleotide sequence ID" value="NZ_JBHSAX010000023.1"/>
</dbReference>
<name>A0ABV8E1K0_9NOCA</name>
<reference evidence="2" key="1">
    <citation type="journal article" date="2019" name="Int. J. Syst. Evol. Microbiol.">
        <title>The Global Catalogue of Microorganisms (GCM) 10K type strain sequencing project: providing services to taxonomists for standard genome sequencing and annotation.</title>
        <authorList>
            <consortium name="The Broad Institute Genomics Platform"/>
            <consortium name="The Broad Institute Genome Sequencing Center for Infectious Disease"/>
            <person name="Wu L."/>
            <person name="Ma J."/>
        </authorList>
    </citation>
    <scope>NUCLEOTIDE SEQUENCE [LARGE SCALE GENOMIC DNA]</scope>
    <source>
        <strain evidence="2">CGMCC 4.7330</strain>
    </source>
</reference>
<dbReference type="EMBL" id="JBHSAX010000023">
    <property type="protein sequence ID" value="MFC3965800.1"/>
    <property type="molecule type" value="Genomic_DNA"/>
</dbReference>
<accession>A0ABV8E1K0</accession>
<dbReference type="Proteomes" id="UP001595696">
    <property type="component" value="Unassembled WGS sequence"/>
</dbReference>
<sequence length="426" mass="46248">MTEIPTRIQLGSWEPWKLSEAGNEVKARNTDFLGLIDSTAAQIRDAGKQWEGDAYWSAYDRVVGDRDNGNKVKQAVDELADAMIHGGGVLTDYRRVVLDKVALATEDGFTVSDSWTVVTPGSSTADREADRADHQTAVATALNELLGAQVGIHTAITAAAEEVRARGDNLGEGDSADNASSQLLGVSDPVILAPGQTSPAQQEIDAKYDYYASLIEKNGGSVDSGPDRKNMIAIRRETNVFANNGQGVYDDKAVLIWVDDHGVRHVSEYRANTDPTARYIDNPSETRDVNGDGTRELGRLPAGTYEYGHNWFKNKHDTVGDGNVFTMPEGARVAAEYDTNHDGFFADNATGPGGESMFWHCGREGDVASAGCQTMPPDDWSRFTSDMGVSMTDKYTGEQVPLRYTLVNENPANGNTEYRHVEEGVA</sequence>
<keyword evidence="2" id="KW-1185">Reference proteome</keyword>
<protein>
    <submittedName>
        <fullName evidence="1">Uncharacterized protein</fullName>
    </submittedName>
</protein>
<comment type="caution">
    <text evidence="1">The sequence shown here is derived from an EMBL/GenBank/DDBJ whole genome shotgun (WGS) entry which is preliminary data.</text>
</comment>
<organism evidence="1 2">
    <name type="scientific">Nocardia jiangsuensis</name>
    <dbReference type="NCBI Taxonomy" id="1691563"/>
    <lineage>
        <taxon>Bacteria</taxon>
        <taxon>Bacillati</taxon>
        <taxon>Actinomycetota</taxon>
        <taxon>Actinomycetes</taxon>
        <taxon>Mycobacteriales</taxon>
        <taxon>Nocardiaceae</taxon>
        <taxon>Nocardia</taxon>
    </lineage>
</organism>
<gene>
    <name evidence="1" type="ORF">ACFO0B_27745</name>
</gene>